<dbReference type="SUPFAM" id="SSF52540">
    <property type="entry name" value="P-loop containing nucleoside triphosphate hydrolases"/>
    <property type="match status" value="1"/>
</dbReference>
<dbReference type="InterPro" id="IPR001650">
    <property type="entry name" value="Helicase_C-like"/>
</dbReference>
<feature type="domain" description="Helicase C-terminal" evidence="12">
    <location>
        <begin position="217"/>
        <end position="397"/>
    </location>
</feature>
<dbReference type="FunCoup" id="G0QTS7">
    <property type="interactions" value="45"/>
</dbReference>
<accession>G0QTS7</accession>
<dbReference type="GO" id="GO:0030490">
    <property type="term" value="P:maturation of SSU-rRNA"/>
    <property type="evidence" value="ECO:0007669"/>
    <property type="project" value="InterPro"/>
</dbReference>
<evidence type="ECO:0000256" key="3">
    <source>
        <dbReference type="ARBA" id="ARBA00022801"/>
    </source>
</evidence>
<dbReference type="PROSITE" id="PS00039">
    <property type="entry name" value="DEAD_ATP_HELICASE"/>
    <property type="match status" value="1"/>
</dbReference>
<dbReference type="GO" id="GO:0005524">
    <property type="term" value="F:ATP binding"/>
    <property type="evidence" value="ECO:0007669"/>
    <property type="project" value="UniProtKB-KW"/>
</dbReference>
<dbReference type="GO" id="GO:0005829">
    <property type="term" value="C:cytosol"/>
    <property type="evidence" value="ECO:0007669"/>
    <property type="project" value="TreeGrafter"/>
</dbReference>
<dbReference type="eggNOG" id="KOG0344">
    <property type="taxonomic scope" value="Eukaryota"/>
</dbReference>
<dbReference type="InterPro" id="IPR044764">
    <property type="entry name" value="DDX52/Rok1_DEADc"/>
</dbReference>
<gene>
    <name evidence="14" type="ORF">IMG5_111120</name>
</gene>
<keyword evidence="3 10" id="KW-0378">Hydrolase</keyword>
<dbReference type="InterPro" id="IPR014014">
    <property type="entry name" value="RNA_helicase_DEAD_Q_motif"/>
</dbReference>
<keyword evidence="15" id="KW-1185">Reference proteome</keyword>
<dbReference type="STRING" id="857967.G0QTS7"/>
<evidence type="ECO:0000313" key="14">
    <source>
        <dbReference type="EMBL" id="EGR31377.1"/>
    </source>
</evidence>
<feature type="domain" description="Helicase ATP-binding" evidence="11">
    <location>
        <begin position="31"/>
        <end position="206"/>
    </location>
</feature>
<dbReference type="InParanoid" id="G0QTS7"/>
<dbReference type="PROSITE" id="PS51194">
    <property type="entry name" value="HELICASE_CTER"/>
    <property type="match status" value="1"/>
</dbReference>
<comment type="catalytic activity">
    <reaction evidence="8">
        <text>ATP + H2O = ADP + phosphate + H(+)</text>
        <dbReference type="Rhea" id="RHEA:13065"/>
        <dbReference type="ChEBI" id="CHEBI:15377"/>
        <dbReference type="ChEBI" id="CHEBI:15378"/>
        <dbReference type="ChEBI" id="CHEBI:30616"/>
        <dbReference type="ChEBI" id="CHEBI:43474"/>
        <dbReference type="ChEBI" id="CHEBI:456216"/>
        <dbReference type="EC" id="3.6.4.13"/>
    </reaction>
</comment>
<dbReference type="GO" id="GO:0016787">
    <property type="term" value="F:hydrolase activity"/>
    <property type="evidence" value="ECO:0007669"/>
    <property type="project" value="UniProtKB-KW"/>
</dbReference>
<evidence type="ECO:0000256" key="4">
    <source>
        <dbReference type="ARBA" id="ARBA00022806"/>
    </source>
</evidence>
<dbReference type="PANTHER" id="PTHR47959:SF15">
    <property type="entry name" value="RNA HELICASE"/>
    <property type="match status" value="1"/>
</dbReference>
<evidence type="ECO:0000259" key="12">
    <source>
        <dbReference type="PROSITE" id="PS51194"/>
    </source>
</evidence>
<dbReference type="EMBL" id="GL983872">
    <property type="protein sequence ID" value="EGR31377.1"/>
    <property type="molecule type" value="Genomic_DNA"/>
</dbReference>
<dbReference type="OMA" id="EMAHSIM"/>
<dbReference type="SMART" id="SM00487">
    <property type="entry name" value="DEXDc"/>
    <property type="match status" value="1"/>
</dbReference>
<keyword evidence="2 10" id="KW-0547">Nucleotide-binding</keyword>
<evidence type="ECO:0000256" key="6">
    <source>
        <dbReference type="ARBA" id="ARBA00022884"/>
    </source>
</evidence>
<dbReference type="Proteomes" id="UP000008983">
    <property type="component" value="Unassembled WGS sequence"/>
</dbReference>
<dbReference type="OrthoDB" id="360161at2759"/>
<dbReference type="AlphaFoldDB" id="G0QTS7"/>
<dbReference type="PROSITE" id="PS51192">
    <property type="entry name" value="HELICASE_ATP_BIND_1"/>
    <property type="match status" value="1"/>
</dbReference>
<evidence type="ECO:0000256" key="9">
    <source>
        <dbReference type="PROSITE-ProRule" id="PRU00552"/>
    </source>
</evidence>
<evidence type="ECO:0000256" key="1">
    <source>
        <dbReference type="ARBA" id="ARBA00012552"/>
    </source>
</evidence>
<name>G0QTS7_ICHMU</name>
<feature type="short sequence motif" description="Q motif" evidence="9">
    <location>
        <begin position="1"/>
        <end position="28"/>
    </location>
</feature>
<keyword evidence="4 10" id="KW-0347">Helicase</keyword>
<evidence type="ECO:0000313" key="15">
    <source>
        <dbReference type="Proteomes" id="UP000008983"/>
    </source>
</evidence>
<evidence type="ECO:0000256" key="5">
    <source>
        <dbReference type="ARBA" id="ARBA00022840"/>
    </source>
</evidence>
<keyword evidence="5 10" id="KW-0067">ATP-binding</keyword>
<evidence type="ECO:0000259" key="13">
    <source>
        <dbReference type="PROSITE" id="PS51195"/>
    </source>
</evidence>
<dbReference type="InterPro" id="IPR000629">
    <property type="entry name" value="RNA-helicase_DEAD-box_CS"/>
</dbReference>
<dbReference type="GO" id="GO:0003723">
    <property type="term" value="F:RNA binding"/>
    <property type="evidence" value="ECO:0007669"/>
    <property type="project" value="UniProtKB-KW"/>
</dbReference>
<dbReference type="RefSeq" id="XP_004034863.1">
    <property type="nucleotide sequence ID" value="XM_004034815.1"/>
</dbReference>
<organism evidence="14 15">
    <name type="scientific">Ichthyophthirius multifiliis</name>
    <name type="common">White spot disease agent</name>
    <name type="synonym">Ich</name>
    <dbReference type="NCBI Taxonomy" id="5932"/>
    <lineage>
        <taxon>Eukaryota</taxon>
        <taxon>Sar</taxon>
        <taxon>Alveolata</taxon>
        <taxon>Ciliophora</taxon>
        <taxon>Intramacronucleata</taxon>
        <taxon>Oligohymenophorea</taxon>
        <taxon>Hymenostomatida</taxon>
        <taxon>Ophryoglenina</taxon>
        <taxon>Ichthyophthirius</taxon>
    </lineage>
</organism>
<dbReference type="InterPro" id="IPR014001">
    <property type="entry name" value="Helicase_ATP-bd"/>
</dbReference>
<comment type="similarity">
    <text evidence="7">Belongs to the DEAD box helicase family. DDX52/ROK1 subfamily.</text>
</comment>
<keyword evidence="6" id="KW-0694">RNA-binding</keyword>
<dbReference type="PROSITE" id="PS51195">
    <property type="entry name" value="Q_MOTIF"/>
    <property type="match status" value="1"/>
</dbReference>
<reference evidence="14 15" key="1">
    <citation type="submission" date="2011-07" db="EMBL/GenBank/DDBJ databases">
        <authorList>
            <person name="Coyne R."/>
            <person name="Brami D."/>
            <person name="Johnson J."/>
            <person name="Hostetler J."/>
            <person name="Hannick L."/>
            <person name="Clark T."/>
            <person name="Cassidy-Hanley D."/>
            <person name="Inman J."/>
        </authorList>
    </citation>
    <scope>NUCLEOTIDE SEQUENCE [LARGE SCALE GENOMIC DNA]</scope>
    <source>
        <strain evidence="14 15">G5</strain>
    </source>
</reference>
<protein>
    <recommendedName>
        <fullName evidence="1">RNA helicase</fullName>
        <ecNumber evidence="1">3.6.4.13</ecNumber>
    </recommendedName>
</protein>
<dbReference type="GO" id="GO:0003724">
    <property type="term" value="F:RNA helicase activity"/>
    <property type="evidence" value="ECO:0007669"/>
    <property type="project" value="UniProtKB-EC"/>
</dbReference>
<evidence type="ECO:0000256" key="8">
    <source>
        <dbReference type="ARBA" id="ARBA00047984"/>
    </source>
</evidence>
<dbReference type="Pfam" id="PF00270">
    <property type="entry name" value="DEAD"/>
    <property type="match status" value="1"/>
</dbReference>
<dbReference type="EC" id="3.6.4.13" evidence="1"/>
<evidence type="ECO:0000256" key="7">
    <source>
        <dbReference type="ARBA" id="ARBA00024355"/>
    </source>
</evidence>
<dbReference type="PANTHER" id="PTHR47959">
    <property type="entry name" value="ATP-DEPENDENT RNA HELICASE RHLE-RELATED"/>
    <property type="match status" value="1"/>
</dbReference>
<dbReference type="InterPro" id="IPR011545">
    <property type="entry name" value="DEAD/DEAH_box_helicase_dom"/>
</dbReference>
<sequence>MQKQYNINPKILENMKKAGYMRPTPIQMQAIPIIMEKRSLMALAPTGSGKTAAYSLPIIKILEKHEKIGVRALIFAPTNELGEQIRREIEFLTYGLKDAVRVKYLQKINTEINGFKKEIEHIDILICTPLKFLKITKRAQEKFEFLQFLVFDEADRYFEFNLAKQMKKILENFQDLHKVNYLLFSATIQHPVEELVKQLIHEPLKLTVGGKNNVLQCVEQKLQYCQSEFGKLLEIKNIINSGQFNPPVLIFVQSKDRGEQLLEMVRTSFLNTQIKIERIDSVFQKYQFFFNKLIQDKSKQDREIIIEQFRLGKIWALICTDLMARGIDFKGVNLVINYDFPTTIINYIHRVGRTGRAGRSGKAITFYTNQDKPILRNLGNMLKISGCEVPEWIFSLQKADKKTLKHIEKFPIKRENISLDPEMQKQDDKEFENQIRIADGQFYSLQKKKKKEENNEDGGKWQIA</sequence>
<proteinExistence type="inferred from homology"/>
<feature type="domain" description="DEAD-box RNA helicase Q" evidence="13">
    <location>
        <begin position="1"/>
        <end position="28"/>
    </location>
</feature>
<dbReference type="CDD" id="cd17957">
    <property type="entry name" value="DEADc_DDX52"/>
    <property type="match status" value="1"/>
</dbReference>
<dbReference type="Pfam" id="PF00271">
    <property type="entry name" value="Helicase_C"/>
    <property type="match status" value="1"/>
</dbReference>
<dbReference type="GeneID" id="14907521"/>
<dbReference type="Gene3D" id="3.40.50.300">
    <property type="entry name" value="P-loop containing nucleotide triphosphate hydrolases"/>
    <property type="match status" value="2"/>
</dbReference>
<evidence type="ECO:0000256" key="10">
    <source>
        <dbReference type="RuleBase" id="RU000492"/>
    </source>
</evidence>
<dbReference type="SMART" id="SM00490">
    <property type="entry name" value="HELICc"/>
    <property type="match status" value="1"/>
</dbReference>
<evidence type="ECO:0000259" key="11">
    <source>
        <dbReference type="PROSITE" id="PS51192"/>
    </source>
</evidence>
<evidence type="ECO:0000256" key="2">
    <source>
        <dbReference type="ARBA" id="ARBA00022741"/>
    </source>
</evidence>
<dbReference type="CDD" id="cd18787">
    <property type="entry name" value="SF2_C_DEAD"/>
    <property type="match status" value="1"/>
</dbReference>
<dbReference type="InterPro" id="IPR050079">
    <property type="entry name" value="DEAD_box_RNA_helicase"/>
</dbReference>
<dbReference type="InterPro" id="IPR027417">
    <property type="entry name" value="P-loop_NTPase"/>
</dbReference>